<keyword evidence="4" id="KW-0862">Zinc</keyword>
<keyword evidence="3 6" id="KW-0863">Zinc-finger</keyword>
<feature type="compositionally biased region" description="Basic and acidic residues" evidence="7">
    <location>
        <begin position="922"/>
        <end position="933"/>
    </location>
</feature>
<dbReference type="PROSITE" id="PS00028">
    <property type="entry name" value="ZINC_FINGER_C2H2_1"/>
    <property type="match status" value="3"/>
</dbReference>
<evidence type="ECO:0000256" key="5">
    <source>
        <dbReference type="ARBA" id="ARBA00023242"/>
    </source>
</evidence>
<dbReference type="InterPro" id="IPR011333">
    <property type="entry name" value="SKP1/BTB/POZ_sf"/>
</dbReference>
<dbReference type="GO" id="GO:0008270">
    <property type="term" value="F:zinc ion binding"/>
    <property type="evidence" value="ECO:0007669"/>
    <property type="project" value="UniProtKB-KW"/>
</dbReference>
<feature type="compositionally biased region" description="Basic and acidic residues" evidence="7">
    <location>
        <begin position="1044"/>
        <end position="1088"/>
    </location>
</feature>
<feature type="compositionally biased region" description="Polar residues" evidence="7">
    <location>
        <begin position="1013"/>
        <end position="1027"/>
    </location>
</feature>
<feature type="compositionally biased region" description="Acidic residues" evidence="7">
    <location>
        <begin position="591"/>
        <end position="611"/>
    </location>
</feature>
<feature type="compositionally biased region" description="Low complexity" evidence="7">
    <location>
        <begin position="263"/>
        <end position="276"/>
    </location>
</feature>
<dbReference type="Gene3D" id="3.30.160.60">
    <property type="entry name" value="Classic Zinc Finger"/>
    <property type="match status" value="1"/>
</dbReference>
<feature type="compositionally biased region" description="Acidic residues" evidence="7">
    <location>
        <begin position="904"/>
        <end position="921"/>
    </location>
</feature>
<dbReference type="InterPro" id="IPR000210">
    <property type="entry name" value="BTB/POZ_dom"/>
</dbReference>
<keyword evidence="2" id="KW-0677">Repeat</keyword>
<organism evidence="10 11">
    <name type="scientific">Rhamnusium bicolor</name>
    <dbReference type="NCBI Taxonomy" id="1586634"/>
    <lineage>
        <taxon>Eukaryota</taxon>
        <taxon>Metazoa</taxon>
        <taxon>Ecdysozoa</taxon>
        <taxon>Arthropoda</taxon>
        <taxon>Hexapoda</taxon>
        <taxon>Insecta</taxon>
        <taxon>Pterygota</taxon>
        <taxon>Neoptera</taxon>
        <taxon>Endopterygota</taxon>
        <taxon>Coleoptera</taxon>
        <taxon>Polyphaga</taxon>
        <taxon>Cucujiformia</taxon>
        <taxon>Chrysomeloidea</taxon>
        <taxon>Cerambycidae</taxon>
        <taxon>Lepturinae</taxon>
        <taxon>Rhagiini</taxon>
        <taxon>Rhamnusium</taxon>
    </lineage>
</organism>
<accession>A0AAV8ZDE0</accession>
<feature type="region of interest" description="Disordered" evidence="7">
    <location>
        <begin position="237"/>
        <end position="281"/>
    </location>
</feature>
<feature type="compositionally biased region" description="Polar residues" evidence="7">
    <location>
        <begin position="250"/>
        <end position="262"/>
    </location>
</feature>
<feature type="compositionally biased region" description="Acidic residues" evidence="7">
    <location>
        <begin position="997"/>
        <end position="1007"/>
    </location>
</feature>
<evidence type="ECO:0000256" key="1">
    <source>
        <dbReference type="ARBA" id="ARBA00022723"/>
    </source>
</evidence>
<feature type="compositionally biased region" description="Low complexity" evidence="7">
    <location>
        <begin position="869"/>
        <end position="879"/>
    </location>
</feature>
<proteinExistence type="predicted"/>
<name>A0AAV8ZDE0_9CUCU</name>
<feature type="compositionally biased region" description="Polar residues" evidence="7">
    <location>
        <begin position="140"/>
        <end position="155"/>
    </location>
</feature>
<keyword evidence="11" id="KW-1185">Reference proteome</keyword>
<keyword evidence="1" id="KW-0479">Metal-binding</keyword>
<evidence type="ECO:0000259" key="8">
    <source>
        <dbReference type="PROSITE" id="PS50097"/>
    </source>
</evidence>
<dbReference type="InterPro" id="IPR013087">
    <property type="entry name" value="Znf_C2H2_type"/>
</dbReference>
<comment type="caution">
    <text evidence="10">The sequence shown here is derived from an EMBL/GenBank/DDBJ whole genome shotgun (WGS) entry which is preliminary data.</text>
</comment>
<dbReference type="EMBL" id="JANEYF010001597">
    <property type="protein sequence ID" value="KAJ8961952.1"/>
    <property type="molecule type" value="Genomic_DNA"/>
</dbReference>
<evidence type="ECO:0000256" key="4">
    <source>
        <dbReference type="ARBA" id="ARBA00022833"/>
    </source>
</evidence>
<dbReference type="PANTHER" id="PTHR24394:SF38">
    <property type="entry name" value="CENTROSOME-ASSOCIATED ZINC FINGER PROTEIN CP190"/>
    <property type="match status" value="1"/>
</dbReference>
<dbReference type="Proteomes" id="UP001162156">
    <property type="component" value="Unassembled WGS sequence"/>
</dbReference>
<evidence type="ECO:0000256" key="2">
    <source>
        <dbReference type="ARBA" id="ARBA00022737"/>
    </source>
</evidence>
<dbReference type="SUPFAM" id="SSF54695">
    <property type="entry name" value="POZ domain"/>
    <property type="match status" value="1"/>
</dbReference>
<dbReference type="AlphaFoldDB" id="A0AAV8ZDE0"/>
<dbReference type="SMART" id="SM00355">
    <property type="entry name" value="ZnF_C2H2"/>
    <property type="match status" value="5"/>
</dbReference>
<dbReference type="Pfam" id="PF00651">
    <property type="entry name" value="BTB"/>
    <property type="match status" value="1"/>
</dbReference>
<feature type="domain" description="BTB" evidence="8">
    <location>
        <begin position="31"/>
        <end position="99"/>
    </location>
</feature>
<feature type="region of interest" description="Disordered" evidence="7">
    <location>
        <begin position="186"/>
        <end position="221"/>
    </location>
</feature>
<dbReference type="Gene3D" id="3.30.710.10">
    <property type="entry name" value="Potassium Channel Kv1.1, Chain A"/>
    <property type="match status" value="1"/>
</dbReference>
<dbReference type="PANTHER" id="PTHR24394">
    <property type="entry name" value="ZINC FINGER PROTEIN"/>
    <property type="match status" value="1"/>
</dbReference>
<keyword evidence="5" id="KW-0539">Nucleus</keyword>
<reference evidence="10" key="1">
    <citation type="journal article" date="2023" name="Insect Mol. Biol.">
        <title>Genome sequencing provides insights into the evolution of gene families encoding plant cell wall-degrading enzymes in longhorned beetles.</title>
        <authorList>
            <person name="Shin N.R."/>
            <person name="Okamura Y."/>
            <person name="Kirsch R."/>
            <person name="Pauchet Y."/>
        </authorList>
    </citation>
    <scope>NUCLEOTIDE SEQUENCE</scope>
    <source>
        <strain evidence="10">RBIC_L_NR</strain>
    </source>
</reference>
<gene>
    <name evidence="10" type="ORF">NQ314_005854</name>
</gene>
<evidence type="ECO:0000256" key="3">
    <source>
        <dbReference type="ARBA" id="ARBA00022771"/>
    </source>
</evidence>
<evidence type="ECO:0000313" key="10">
    <source>
        <dbReference type="EMBL" id="KAJ8961952.1"/>
    </source>
</evidence>
<feature type="compositionally biased region" description="Polar residues" evidence="7">
    <location>
        <begin position="186"/>
        <end position="210"/>
    </location>
</feature>
<feature type="compositionally biased region" description="Basic and acidic residues" evidence="7">
    <location>
        <begin position="1161"/>
        <end position="1173"/>
    </location>
</feature>
<dbReference type="GO" id="GO:0000981">
    <property type="term" value="F:DNA-binding transcription factor activity, RNA polymerase II-specific"/>
    <property type="evidence" value="ECO:0007669"/>
    <property type="project" value="TreeGrafter"/>
</dbReference>
<evidence type="ECO:0000313" key="11">
    <source>
        <dbReference type="Proteomes" id="UP001162156"/>
    </source>
</evidence>
<dbReference type="GO" id="GO:0005634">
    <property type="term" value="C:nucleus"/>
    <property type="evidence" value="ECO:0007669"/>
    <property type="project" value="TreeGrafter"/>
</dbReference>
<feature type="compositionally biased region" description="Low complexity" evidence="7">
    <location>
        <begin position="1131"/>
        <end position="1145"/>
    </location>
</feature>
<evidence type="ECO:0008006" key="12">
    <source>
        <dbReference type="Google" id="ProtNLM"/>
    </source>
</evidence>
<evidence type="ECO:0000259" key="9">
    <source>
        <dbReference type="PROSITE" id="PS50157"/>
    </source>
</evidence>
<feature type="region of interest" description="Disordered" evidence="7">
    <location>
        <begin position="869"/>
        <end position="1195"/>
    </location>
</feature>
<dbReference type="PROSITE" id="PS50157">
    <property type="entry name" value="ZINC_FINGER_C2H2_2"/>
    <property type="match status" value="1"/>
</dbReference>
<feature type="compositionally biased region" description="Basic and acidic residues" evidence="7">
    <location>
        <begin position="1096"/>
        <end position="1118"/>
    </location>
</feature>
<feature type="domain" description="C2H2-type" evidence="9">
    <location>
        <begin position="555"/>
        <end position="583"/>
    </location>
</feature>
<evidence type="ECO:0000256" key="6">
    <source>
        <dbReference type="PROSITE-ProRule" id="PRU00042"/>
    </source>
</evidence>
<feature type="region of interest" description="Disordered" evidence="7">
    <location>
        <begin position="590"/>
        <end position="611"/>
    </location>
</feature>
<dbReference type="SMART" id="SM00225">
    <property type="entry name" value="BTB"/>
    <property type="match status" value="1"/>
</dbReference>
<evidence type="ECO:0000256" key="7">
    <source>
        <dbReference type="SAM" id="MobiDB-lite"/>
    </source>
</evidence>
<feature type="region of interest" description="Disordered" evidence="7">
    <location>
        <begin position="128"/>
        <end position="169"/>
    </location>
</feature>
<sequence length="1195" mass="135649">MVESSKQVRVDNWGIFFLQRLQMFFSKTDYCDLTLQFEGNVQLKVHRLVMNACTEYFTFLEQTCPALEESTIMMPADLQADVIVPIVNFMYTGMLEFHMTIFEKLYKAAELMNITVLTKLLDAQKSPLQTFKPQKKKTESPQPWNSQSKKNSTKAPSAPELPATLPGRKLPVWKRKNIPAVPMQHPTSQLHFSEQKWSQDPLSLSDNTPKPTRFEWPDDDLPPINLMDTSFEEISYTSKPLLTQEEENRASTSFDEVRNNANSQSKKSTGKSSSGSINMKEVEDYVKEQKIRIDMEEDEYNEFGQKRKLDQNSTKSSPKRMKINDKENKETTISVKSSNGTELDHTKIVSEILKKYPHLVKKNKNIRLKIMASGNKNVPEQKAIHTPIKTPKMKVQVEAANKSKLVQPPPKSKPEKQKFNAEGPWTCDKCVEAGEVPPEFVLYYLYRKHMTDVHCEVFDLRLCKYCGRRCGKHNLMMYHLYTKHGLKPPTSYNFPKCDQCPYIALSAAKLTQHKLQHGPNEMQCLDCKLAFASQQSLAAHVQITGHFNKAGKSSYDCQYCAKKLQSAINLFSHIKNSHLKEAKRDGIVSLDELDDVEEADEDEDEDQESEEEYIVPEMMPDTALQKDKVKIISNVKVPIRADQQTNDSEQSVTLEPSSEAEALTNVASGIATSLGLVDIVVLDENQQYILQQQESQEGQPEYILPELTTGGNPFSGQVITTQHSTVLPQGMLQSSGSDIGSTDELVMVLTDHDYQDEQEGVTADNSNIVVLYSHPVDGQQGQFITSQGNLLVNSQTGMLEIRNGTTIATTTASQMVVSNTVDTPTESIEMIQKEIESHTELKQEPYYEEDRKPNITHIQPEKVVENLNEQPEEQVVQNEEITEHVESEQENQNESLEDTRTNTEENEEIVQEVSAENEEVQSLERESEDKNENQDNVDGRTNVLEEPMEIDETEQTIREEVATNDQSESVTKPVEETPPTEKVPEQSQEATEKTAESDVEEKGEDVPPDVVNVSESSVPVYEQSETLIINDPALLYEHEDDESTDKASKDVSDIDKNPPEPMEVDGKTEEQPQEEKDVETKDEDKVVEEQSEDCADNQKDKEDENKEESASEFQHHSEISNSQSSDEDENSQSSQENAQNNRNSSINQTILDDWDDTDSQQSEKQRTAMKEAAENVNKLMDDWEEEEEEDKREAN</sequence>
<feature type="compositionally biased region" description="Acidic residues" evidence="7">
    <location>
        <begin position="1182"/>
        <end position="1195"/>
    </location>
</feature>
<protein>
    <recommendedName>
        <fullName evidence="12">Centrosome-associated zinc finger protein CP190</fullName>
    </recommendedName>
</protein>
<dbReference type="PROSITE" id="PS50097">
    <property type="entry name" value="BTB"/>
    <property type="match status" value="1"/>
</dbReference>